<dbReference type="Proteomes" id="UP000002217">
    <property type="component" value="Chromosome"/>
</dbReference>
<evidence type="ECO:0000256" key="3">
    <source>
        <dbReference type="PROSITE-ProRule" id="PRU00169"/>
    </source>
</evidence>
<dbReference type="Pfam" id="PF00072">
    <property type="entry name" value="Response_reg"/>
    <property type="match status" value="1"/>
</dbReference>
<protein>
    <recommendedName>
        <fullName evidence="1">Stage 0 sporulation protein A homolog</fullName>
    </recommendedName>
</protein>
<dbReference type="Gene3D" id="3.40.50.2300">
    <property type="match status" value="1"/>
</dbReference>
<dbReference type="InterPro" id="IPR011006">
    <property type="entry name" value="CheY-like_superfamily"/>
</dbReference>
<comment type="function">
    <text evidence="2">May play the central regulatory role in sporulation. It may be an element of the effector pathway responsible for the activation of sporulation genes in response to nutritional stress. Spo0A may act in concert with spo0H (a sigma factor) to control the expression of some genes that are critical to the sporulation process.</text>
</comment>
<evidence type="ECO:0000259" key="4">
    <source>
        <dbReference type="PROSITE" id="PS50110"/>
    </source>
</evidence>
<keyword evidence="6" id="KW-1185">Reference proteome</keyword>
<name>C8W1D0_DESAS</name>
<organism evidence="5 6">
    <name type="scientific">Desulfofarcimen acetoxidans (strain ATCC 49208 / DSM 771 / KCTC 5769 / VKM B-1644 / 5575)</name>
    <name type="common">Desulfotomaculum acetoxidans</name>
    <dbReference type="NCBI Taxonomy" id="485916"/>
    <lineage>
        <taxon>Bacteria</taxon>
        <taxon>Bacillati</taxon>
        <taxon>Bacillota</taxon>
        <taxon>Clostridia</taxon>
        <taxon>Eubacteriales</taxon>
        <taxon>Peptococcaceae</taxon>
        <taxon>Desulfofarcimen</taxon>
    </lineage>
</organism>
<evidence type="ECO:0000313" key="6">
    <source>
        <dbReference type="Proteomes" id="UP000002217"/>
    </source>
</evidence>
<evidence type="ECO:0000313" key="5">
    <source>
        <dbReference type="EMBL" id="ACV61575.1"/>
    </source>
</evidence>
<dbReference type="HOGENOM" id="CLU_000445_69_15_9"/>
<gene>
    <name evidence="5" type="ordered locus">Dtox_0660</name>
</gene>
<evidence type="ECO:0000256" key="2">
    <source>
        <dbReference type="ARBA" id="ARBA00024867"/>
    </source>
</evidence>
<evidence type="ECO:0000256" key="1">
    <source>
        <dbReference type="ARBA" id="ARBA00018672"/>
    </source>
</evidence>
<feature type="modified residue" description="4-aspartylphosphate" evidence="3">
    <location>
        <position position="56"/>
    </location>
</feature>
<dbReference type="CDD" id="cd17541">
    <property type="entry name" value="REC_CheB-like"/>
    <property type="match status" value="1"/>
</dbReference>
<dbReference type="eggNOG" id="COG2201">
    <property type="taxonomic scope" value="Bacteria"/>
</dbReference>
<dbReference type="STRING" id="485916.Dtox_0660"/>
<dbReference type="KEGG" id="dae:Dtox_0660"/>
<dbReference type="RefSeq" id="WP_015756293.1">
    <property type="nucleotide sequence ID" value="NC_013216.1"/>
</dbReference>
<feature type="domain" description="Response regulatory" evidence="4">
    <location>
        <begin position="5"/>
        <end position="77"/>
    </location>
</feature>
<dbReference type="AlphaFoldDB" id="C8W1D0"/>
<dbReference type="PROSITE" id="PS50110">
    <property type="entry name" value="RESPONSE_REGULATORY"/>
    <property type="match status" value="1"/>
</dbReference>
<reference evidence="5 6" key="1">
    <citation type="journal article" date="2009" name="Stand. Genomic Sci.">
        <title>Complete genome sequence of Desulfotomaculum acetoxidans type strain (5575).</title>
        <authorList>
            <person name="Spring S."/>
            <person name="Lapidus A."/>
            <person name="Schroder M."/>
            <person name="Gleim D."/>
            <person name="Sims D."/>
            <person name="Meincke L."/>
            <person name="Glavina Del Rio T."/>
            <person name="Tice H."/>
            <person name="Copeland A."/>
            <person name="Cheng J.F."/>
            <person name="Lucas S."/>
            <person name="Chen F."/>
            <person name="Nolan M."/>
            <person name="Bruce D."/>
            <person name="Goodwin L."/>
            <person name="Pitluck S."/>
            <person name="Ivanova N."/>
            <person name="Mavromatis K."/>
            <person name="Mikhailova N."/>
            <person name="Pati A."/>
            <person name="Chen A."/>
            <person name="Palaniappan K."/>
            <person name="Land M."/>
            <person name="Hauser L."/>
            <person name="Chang Y.J."/>
            <person name="Jeffries C.D."/>
            <person name="Chain P."/>
            <person name="Saunders E."/>
            <person name="Brettin T."/>
            <person name="Detter J.C."/>
            <person name="Goker M."/>
            <person name="Bristow J."/>
            <person name="Eisen J.A."/>
            <person name="Markowitz V."/>
            <person name="Hugenholtz P."/>
            <person name="Kyrpides N.C."/>
            <person name="Klenk H.P."/>
            <person name="Han C."/>
        </authorList>
    </citation>
    <scope>NUCLEOTIDE SEQUENCE [LARGE SCALE GENOMIC DNA]</scope>
    <source>
        <strain evidence="6">ATCC 49208 / DSM 771 / VKM B-1644</strain>
    </source>
</reference>
<accession>C8W1D0</accession>
<dbReference type="PANTHER" id="PTHR42872:SF6">
    <property type="entry name" value="PROTEIN-GLUTAMATE METHYLESTERASE_PROTEIN-GLUTAMINE GLUTAMINASE"/>
    <property type="match status" value="1"/>
</dbReference>
<proteinExistence type="predicted"/>
<dbReference type="GO" id="GO:0000160">
    <property type="term" value="P:phosphorelay signal transduction system"/>
    <property type="evidence" value="ECO:0007669"/>
    <property type="project" value="InterPro"/>
</dbReference>
<dbReference type="InterPro" id="IPR001789">
    <property type="entry name" value="Sig_transdc_resp-reg_receiver"/>
</dbReference>
<dbReference type="EMBL" id="CP001720">
    <property type="protein sequence ID" value="ACV61575.1"/>
    <property type="molecule type" value="Genomic_DNA"/>
</dbReference>
<keyword evidence="3" id="KW-0597">Phosphoprotein</keyword>
<dbReference type="SUPFAM" id="SSF52172">
    <property type="entry name" value="CheY-like"/>
    <property type="match status" value="1"/>
</dbReference>
<sequence>MTKIKVLVVDDSALIRNLISRLLEEQGEFQVIGTARNGKEALERIPQLKPDVVTMDVEMPEMDGLVRLPWFWCSVFR</sequence>
<dbReference type="PANTHER" id="PTHR42872">
    <property type="entry name" value="PROTEIN-GLUTAMATE METHYLESTERASE/PROTEIN-GLUTAMINE GLUTAMINASE"/>
    <property type="match status" value="1"/>
</dbReference>